<dbReference type="Gene3D" id="1.20.120.520">
    <property type="entry name" value="nmb1532 protein domain like"/>
    <property type="match status" value="1"/>
</dbReference>
<dbReference type="PhylomeDB" id="R7QA73"/>
<feature type="compositionally biased region" description="Low complexity" evidence="1">
    <location>
        <begin position="1"/>
        <end position="14"/>
    </location>
</feature>
<evidence type="ECO:0000256" key="1">
    <source>
        <dbReference type="SAM" id="MobiDB-lite"/>
    </source>
</evidence>
<feature type="region of interest" description="Disordered" evidence="1">
    <location>
        <begin position="1"/>
        <end position="77"/>
    </location>
</feature>
<name>R7QA73_CHOCR</name>
<protein>
    <submittedName>
        <fullName evidence="2">Uncharacterized protein</fullName>
    </submittedName>
</protein>
<dbReference type="Proteomes" id="UP000012073">
    <property type="component" value="Unassembled WGS sequence"/>
</dbReference>
<dbReference type="OrthoDB" id="3779at2759"/>
<dbReference type="RefSeq" id="XP_005714497.1">
    <property type="nucleotide sequence ID" value="XM_005714440.1"/>
</dbReference>
<proteinExistence type="predicted"/>
<dbReference type="KEGG" id="ccp:CHC_T00003398001"/>
<reference evidence="3" key="1">
    <citation type="journal article" date="2013" name="Proc. Natl. Acad. Sci. U.S.A.">
        <title>Genome structure and metabolic features in the red seaweed Chondrus crispus shed light on evolution of the Archaeplastida.</title>
        <authorList>
            <person name="Collen J."/>
            <person name="Porcel B."/>
            <person name="Carre W."/>
            <person name="Ball S.G."/>
            <person name="Chaparro C."/>
            <person name="Tonon T."/>
            <person name="Barbeyron T."/>
            <person name="Michel G."/>
            <person name="Noel B."/>
            <person name="Valentin K."/>
            <person name="Elias M."/>
            <person name="Artiguenave F."/>
            <person name="Arun A."/>
            <person name="Aury J.M."/>
            <person name="Barbosa-Neto J.F."/>
            <person name="Bothwell J.H."/>
            <person name="Bouget F.Y."/>
            <person name="Brillet L."/>
            <person name="Cabello-Hurtado F."/>
            <person name="Capella-Gutierrez S."/>
            <person name="Charrier B."/>
            <person name="Cladiere L."/>
            <person name="Cock J.M."/>
            <person name="Coelho S.M."/>
            <person name="Colleoni C."/>
            <person name="Czjzek M."/>
            <person name="Da Silva C."/>
            <person name="Delage L."/>
            <person name="Denoeud F."/>
            <person name="Deschamps P."/>
            <person name="Dittami S.M."/>
            <person name="Gabaldon T."/>
            <person name="Gachon C.M."/>
            <person name="Groisillier A."/>
            <person name="Herve C."/>
            <person name="Jabbari K."/>
            <person name="Katinka M."/>
            <person name="Kloareg B."/>
            <person name="Kowalczyk N."/>
            <person name="Labadie K."/>
            <person name="Leblanc C."/>
            <person name="Lopez P.J."/>
            <person name="McLachlan D.H."/>
            <person name="Meslet-Cladiere L."/>
            <person name="Moustafa A."/>
            <person name="Nehr Z."/>
            <person name="Nyvall Collen P."/>
            <person name="Panaud O."/>
            <person name="Partensky F."/>
            <person name="Poulain J."/>
            <person name="Rensing S.A."/>
            <person name="Rousvoal S."/>
            <person name="Samson G."/>
            <person name="Symeonidi A."/>
            <person name="Weissenbach J."/>
            <person name="Zambounis A."/>
            <person name="Wincker P."/>
            <person name="Boyen C."/>
        </authorList>
    </citation>
    <scope>NUCLEOTIDE SEQUENCE [LARGE SCALE GENOMIC DNA]</scope>
    <source>
        <strain evidence="3">cv. Stackhouse</strain>
    </source>
</reference>
<feature type="compositionally biased region" description="Basic and acidic residues" evidence="1">
    <location>
        <begin position="29"/>
        <end position="45"/>
    </location>
</feature>
<dbReference type="GeneID" id="17322213"/>
<keyword evidence="3" id="KW-1185">Reference proteome</keyword>
<dbReference type="EMBL" id="HG001705">
    <property type="protein sequence ID" value="CDF34678.1"/>
    <property type="molecule type" value="Genomic_DNA"/>
</dbReference>
<gene>
    <name evidence="2" type="ORF">CHC_T00003398001</name>
</gene>
<sequence>MSPLSSSTLSSNPLEGSASESDRQGQGQEGERTRSSGNNLRKEATRMNLRAAGRLLSFSRKPPASGDGQKVPTFPSRKDVSVEHVDNAKGSHLGLRGSEPESNARKLDGRANKFFYSEISSERIRASKTLRSETHIRVPVIAMAEYSGPVSRTKWYIDGFTLPHNAVRRECIDLYEILTSMARCKGTGDITRDDINDIEDWWQTASSFFNCYFEMERTILFPWVDAAGTSDEEVQLALSKMRSLKDRLQEHLVKVDNVWNEKPLSSPEEMFALLYKAVDLFVPRLMNYFADQEVLLPTIVRGFYKLEDRTKMDKEMVNVFMGGPLTRKSKEEQHHNLILLIRWIGNPRQLRAWIGKNLNSNARAQYGNWYNQYQEHHYRFVKTLRNRSKVMLSIAP</sequence>
<dbReference type="Gramene" id="CDF34678">
    <property type="protein sequence ID" value="CDF34678"/>
    <property type="gene ID" value="CHC_T00003398001"/>
</dbReference>
<evidence type="ECO:0000313" key="3">
    <source>
        <dbReference type="Proteomes" id="UP000012073"/>
    </source>
</evidence>
<evidence type="ECO:0000313" key="2">
    <source>
        <dbReference type="EMBL" id="CDF34678.1"/>
    </source>
</evidence>
<accession>R7QA73</accession>
<dbReference type="AlphaFoldDB" id="R7QA73"/>
<organism evidence="2 3">
    <name type="scientific">Chondrus crispus</name>
    <name type="common">Carrageen Irish moss</name>
    <name type="synonym">Polymorpha crispa</name>
    <dbReference type="NCBI Taxonomy" id="2769"/>
    <lineage>
        <taxon>Eukaryota</taxon>
        <taxon>Rhodophyta</taxon>
        <taxon>Florideophyceae</taxon>
        <taxon>Rhodymeniophycidae</taxon>
        <taxon>Gigartinales</taxon>
        <taxon>Gigartinaceae</taxon>
        <taxon>Chondrus</taxon>
    </lineage>
</organism>